<dbReference type="EMBL" id="MT144552">
    <property type="protein sequence ID" value="QJA54939.1"/>
    <property type="molecule type" value="Genomic_DNA"/>
</dbReference>
<reference evidence="1" key="1">
    <citation type="submission" date="2020-03" db="EMBL/GenBank/DDBJ databases">
        <title>The deep terrestrial virosphere.</title>
        <authorList>
            <person name="Holmfeldt K."/>
            <person name="Nilsson E."/>
            <person name="Simone D."/>
            <person name="Lopez-Fernandez M."/>
            <person name="Wu X."/>
            <person name="de Brujin I."/>
            <person name="Lundin D."/>
            <person name="Andersson A."/>
            <person name="Bertilsson S."/>
            <person name="Dopson M."/>
        </authorList>
    </citation>
    <scope>NUCLEOTIDE SEQUENCE</scope>
    <source>
        <strain evidence="1">TM448A06208</strain>
        <strain evidence="2">TM448B00920</strain>
    </source>
</reference>
<organism evidence="1">
    <name type="scientific">viral metagenome</name>
    <dbReference type="NCBI Taxonomy" id="1070528"/>
    <lineage>
        <taxon>unclassified sequences</taxon>
        <taxon>metagenomes</taxon>
        <taxon>organismal metagenomes</taxon>
    </lineage>
</organism>
<evidence type="ECO:0000313" key="1">
    <source>
        <dbReference type="EMBL" id="QJA54939.1"/>
    </source>
</evidence>
<dbReference type="EMBL" id="MT144673">
    <property type="protein sequence ID" value="QJH97099.1"/>
    <property type="molecule type" value="Genomic_DNA"/>
</dbReference>
<protein>
    <submittedName>
        <fullName evidence="1">Uncharacterized protein</fullName>
    </submittedName>
</protein>
<name>A0A6H2A5G4_9ZZZZ</name>
<dbReference type="AlphaFoldDB" id="A0A6H2A5G4"/>
<gene>
    <name evidence="1" type="ORF">TM448A06208_0006</name>
    <name evidence="2" type="ORF">TM448B00920_0025</name>
</gene>
<accession>A0A6H2A5G4</accession>
<proteinExistence type="predicted"/>
<sequence length="71" mass="8512">MKISELKKLIENIPDDFEFEIEVQKDVPQKELKKRSWAYPLDTERCQTNVKNYDIGWSDKKVKLDVKINEL</sequence>
<evidence type="ECO:0000313" key="2">
    <source>
        <dbReference type="EMBL" id="QJH97099.1"/>
    </source>
</evidence>